<accession>A0A640TNP0</accession>
<dbReference type="AlphaFoldDB" id="A0A640TNP0"/>
<reference evidence="1 2" key="1">
    <citation type="submission" date="2019-12" db="EMBL/GenBank/DDBJ databases">
        <title>Whole genome shotgun sequence of Streptomyces libani subsp. libani NBRC 13452.</title>
        <authorList>
            <person name="Ichikawa N."/>
            <person name="Kimura A."/>
            <person name="Kitahashi Y."/>
            <person name="Komaki H."/>
            <person name="Tamura T."/>
        </authorList>
    </citation>
    <scope>NUCLEOTIDE SEQUENCE [LARGE SCALE GENOMIC DNA]</scope>
    <source>
        <strain evidence="1 2">NBRC 13452</strain>
    </source>
</reference>
<comment type="caution">
    <text evidence="1">The sequence shown here is derived from an EMBL/GenBank/DDBJ whole genome shotgun (WGS) entry which is preliminary data.</text>
</comment>
<gene>
    <name evidence="1" type="ORF">Sliba_54820</name>
</gene>
<sequence>MGFLLWCGQGLIVPYGTARVECGCPGRGIRISERRFAFPACRAARMFLPVPAGFRSVPRLFPSFYRLRFP</sequence>
<dbReference type="Proteomes" id="UP000429552">
    <property type="component" value="Unassembled WGS sequence"/>
</dbReference>
<organism evidence="1 2">
    <name type="scientific">Streptomyces nigrescens</name>
    <dbReference type="NCBI Taxonomy" id="1920"/>
    <lineage>
        <taxon>Bacteria</taxon>
        <taxon>Bacillati</taxon>
        <taxon>Actinomycetota</taxon>
        <taxon>Actinomycetes</taxon>
        <taxon>Kitasatosporales</taxon>
        <taxon>Streptomycetaceae</taxon>
        <taxon>Streptomyces</taxon>
    </lineage>
</organism>
<evidence type="ECO:0000313" key="2">
    <source>
        <dbReference type="Proteomes" id="UP000429552"/>
    </source>
</evidence>
<proteinExistence type="predicted"/>
<protein>
    <submittedName>
        <fullName evidence="1">Uncharacterized protein</fullName>
    </submittedName>
</protein>
<dbReference type="EMBL" id="BLIP01000001">
    <property type="protein sequence ID" value="GFE25029.1"/>
    <property type="molecule type" value="Genomic_DNA"/>
</dbReference>
<evidence type="ECO:0000313" key="1">
    <source>
        <dbReference type="EMBL" id="GFE25029.1"/>
    </source>
</evidence>
<name>A0A640TNP0_STRNI</name>